<name>A0ABR9G8N5_9GAMM</name>
<accession>A0ABR9G8N5</accession>
<evidence type="ECO:0000313" key="1">
    <source>
        <dbReference type="EMBL" id="MBE1160414.1"/>
    </source>
</evidence>
<evidence type="ECO:0000313" key="2">
    <source>
        <dbReference type="Proteomes" id="UP000651010"/>
    </source>
</evidence>
<sequence>MTTATTLLTLITHTQQHIAAMESLVAGMTAGLCAGMVDADHMYTLLTTQTRAIHAHLGQVAIAVEKIDLG</sequence>
<comment type="caution">
    <text evidence="1">The sequence shown here is derived from an EMBL/GenBank/DDBJ whole genome shotgun (WGS) entry which is preliminary data.</text>
</comment>
<dbReference type="EMBL" id="JACZZA010000004">
    <property type="protein sequence ID" value="MBE1160414.1"/>
    <property type="molecule type" value="Genomic_DNA"/>
</dbReference>
<reference evidence="1 2" key="1">
    <citation type="submission" date="2020-09" db="EMBL/GenBank/DDBJ databases">
        <title>Dyella sp. 7MK23 isolated from forest soil.</title>
        <authorList>
            <person name="Fu J."/>
        </authorList>
    </citation>
    <scope>NUCLEOTIDE SEQUENCE [LARGE SCALE GENOMIC DNA]</scope>
    <source>
        <strain evidence="1 2">7MK23</strain>
    </source>
</reference>
<proteinExistence type="predicted"/>
<keyword evidence="2" id="KW-1185">Reference proteome</keyword>
<gene>
    <name evidence="1" type="ORF">IGX34_08430</name>
</gene>
<protein>
    <submittedName>
        <fullName evidence="1">Uncharacterized protein</fullName>
    </submittedName>
</protein>
<organism evidence="1 2">
    <name type="scientific">Dyella acidiphila</name>
    <dbReference type="NCBI Taxonomy" id="2775866"/>
    <lineage>
        <taxon>Bacteria</taxon>
        <taxon>Pseudomonadati</taxon>
        <taxon>Pseudomonadota</taxon>
        <taxon>Gammaproteobacteria</taxon>
        <taxon>Lysobacterales</taxon>
        <taxon>Rhodanobacteraceae</taxon>
        <taxon>Dyella</taxon>
    </lineage>
</organism>
<dbReference type="Proteomes" id="UP000651010">
    <property type="component" value="Unassembled WGS sequence"/>
</dbReference>
<dbReference type="RefSeq" id="WP_192555282.1">
    <property type="nucleotide sequence ID" value="NZ_JACZZA010000004.1"/>
</dbReference>